<accession>A0AAE9WB76</accession>
<feature type="domain" description="Utp8 beta-propeller" evidence="2">
    <location>
        <begin position="1"/>
        <end position="410"/>
    </location>
</feature>
<dbReference type="GeneID" id="80875371"/>
<dbReference type="Pfam" id="PF10395">
    <property type="entry name" value="Utp8_b_propeller"/>
    <property type="match status" value="1"/>
</dbReference>
<dbReference type="Proteomes" id="UP001212411">
    <property type="component" value="Chromosome 1"/>
</dbReference>
<dbReference type="SUPFAM" id="SSF50978">
    <property type="entry name" value="WD40 repeat-like"/>
    <property type="match status" value="1"/>
</dbReference>
<evidence type="ECO:0000259" key="3">
    <source>
        <dbReference type="Pfam" id="PF22542"/>
    </source>
</evidence>
<evidence type="ECO:0000313" key="4">
    <source>
        <dbReference type="EMBL" id="WBW73034.1"/>
    </source>
</evidence>
<feature type="domain" description="Utp8 C-terminal" evidence="3">
    <location>
        <begin position="436"/>
        <end position="766"/>
    </location>
</feature>
<feature type="compositionally biased region" description="Polar residues" evidence="1">
    <location>
        <begin position="176"/>
        <end position="206"/>
    </location>
</feature>
<dbReference type="AlphaFoldDB" id="A0AAE9WB76"/>
<evidence type="ECO:0000313" key="5">
    <source>
        <dbReference type="Proteomes" id="UP001212411"/>
    </source>
</evidence>
<evidence type="ECO:0000256" key="1">
    <source>
        <dbReference type="SAM" id="MobiDB-lite"/>
    </source>
</evidence>
<sequence length="766" mass="84553">MASFGELSLLGEVSVSSTVDKKNGYCSSGTVALENGQESSSFVAVQIEKHGIEIYNLKEERLFASCPLPEKTIFSCKPMYLHEGNSHYIWACTSSARSRGEWKLLSWKYDELKEHGEVRSRDLSNKPIFSIHFIASSGQLVLVFTNGEISFLDPEDDMIQPATSIQGSASLVQTGSVSKQVEQKTEGTPTTGNNSAVEDGISQSQPGEGLLPSVNSSATTTNIYLLYALSIEKIQQFYVSVFSTSEKRLLYTKPIELGSSTPPIHVLLAKDCDNIFGFFPDNIFVYASNESSGSYQRVKSFQLENMPALSNVDIIFDKFCLVQTKSQVSIWDLTYGTIQDVFNTDNDTAFITVTINGNPSRKSSSKINSTVSGNIILLQKKAIASVPFTMPAVMSLADAIGKRKAKIGRILTKPETIADGALTKSKSSVTLCEQLLKNVQLQDNSLRNELHQLQTYVQNRDGESFDAKFLKFVEGFQTQNSTNRKLLKTNSVLPIPFVHAIESILFSSNEEQDLDLLCPAKATLNYLLRNRLFTSSILRLNPSRSLFNCIYKFQKESALLLLERTLDLPAFEVGCAIKKALSSMKTKLLKIGLLRLSQFDSAEAQEALLLTLAQEDFDLLFKLICASITGKKTSVPLNLDMEILIYIASTVLDAMGVGGIAASTENQSTAQDLYSGLQSKITSLTAMSLVLPAVSELIKHRKKDVAENTFVHPNPQPKAVIDDKADLATLLRKDGLAEQRKNKSQRARGKELDMTIGRYTIERLEI</sequence>
<gene>
    <name evidence="4" type="primary">utp8</name>
    <name evidence="4" type="ORF">SOMG_01889</name>
</gene>
<protein>
    <submittedName>
        <fullName evidence="4">T-UTP complex subunit Utp8</fullName>
    </submittedName>
</protein>
<dbReference type="RefSeq" id="XP_056037277.1">
    <property type="nucleotide sequence ID" value="XM_056180682.1"/>
</dbReference>
<dbReference type="Pfam" id="PF22542">
    <property type="entry name" value="Utp8_C"/>
    <property type="match status" value="1"/>
</dbReference>
<dbReference type="InterPro" id="IPR036322">
    <property type="entry name" value="WD40_repeat_dom_sf"/>
</dbReference>
<proteinExistence type="predicted"/>
<keyword evidence="5" id="KW-1185">Reference proteome</keyword>
<dbReference type="InterPro" id="IPR018843">
    <property type="entry name" value="Utp8_b-prop"/>
</dbReference>
<reference evidence="4 5" key="1">
    <citation type="journal article" date="2023" name="G3 (Bethesda)">
        <title>A high-quality reference genome for the fission yeast Schizosaccharomyces osmophilus.</title>
        <authorList>
            <person name="Jia G.S."/>
            <person name="Zhang W.C."/>
            <person name="Liang Y."/>
            <person name="Liu X.H."/>
            <person name="Rhind N."/>
            <person name="Pidoux A."/>
            <person name="Brysch-Herzberg M."/>
            <person name="Du L.L."/>
        </authorList>
    </citation>
    <scope>NUCLEOTIDE SEQUENCE [LARGE SCALE GENOMIC DNA]</scope>
    <source>
        <strain evidence="4 5">CBS 15793</strain>
    </source>
</reference>
<organism evidence="4 5">
    <name type="scientific">Schizosaccharomyces osmophilus</name>
    <dbReference type="NCBI Taxonomy" id="2545709"/>
    <lineage>
        <taxon>Eukaryota</taxon>
        <taxon>Fungi</taxon>
        <taxon>Dikarya</taxon>
        <taxon>Ascomycota</taxon>
        <taxon>Taphrinomycotina</taxon>
        <taxon>Schizosaccharomycetes</taxon>
        <taxon>Schizosaccharomycetales</taxon>
        <taxon>Schizosaccharomycetaceae</taxon>
        <taxon>Schizosaccharomyces</taxon>
    </lineage>
</organism>
<name>A0AAE9WB76_9SCHI</name>
<dbReference type="InterPro" id="IPR053881">
    <property type="entry name" value="Utp8_C"/>
</dbReference>
<feature type="region of interest" description="Disordered" evidence="1">
    <location>
        <begin position="176"/>
        <end position="212"/>
    </location>
</feature>
<dbReference type="KEGG" id="som:SOMG_01889"/>
<evidence type="ECO:0000259" key="2">
    <source>
        <dbReference type="Pfam" id="PF10395"/>
    </source>
</evidence>
<dbReference type="EMBL" id="CP115611">
    <property type="protein sequence ID" value="WBW73034.1"/>
    <property type="molecule type" value="Genomic_DNA"/>
</dbReference>